<reference evidence="4" key="1">
    <citation type="submission" date="2016-10" db="EMBL/GenBank/DDBJ databases">
        <authorList>
            <person name="Varghese N."/>
            <person name="Submissions S."/>
        </authorList>
    </citation>
    <scope>NUCLEOTIDE SEQUENCE [LARGE SCALE GENOMIC DNA]</scope>
    <source>
        <strain evidence="4">M83</strain>
    </source>
</reference>
<feature type="region of interest" description="Disordered" evidence="2">
    <location>
        <begin position="208"/>
        <end position="232"/>
    </location>
</feature>
<dbReference type="EMBL" id="FNHZ01000010">
    <property type="protein sequence ID" value="SDN27862.1"/>
    <property type="molecule type" value="Genomic_DNA"/>
</dbReference>
<accession>A0A1H0A236</accession>
<name>A0A1H0A236_9FIRM</name>
<feature type="coiled-coil region" evidence="1">
    <location>
        <begin position="32"/>
        <end position="134"/>
    </location>
</feature>
<proteinExistence type="predicted"/>
<sequence length="232" mass="27351">MIVLEYQLLSNHSKQKDASDWLKRYSPSIAEYKKVKQAISAKQKEKKELLAEKQSLSILNPVRHMQISKRLTELSEDIEELKFKKSDLMLNMYCNSDKEIQEVESTCKTASHNLEILQNENTSLEKALSDDTERYQALESSVAPTQTAELLDERIKCRPTIRDKIRSTLKTLFRTQPNDDLIYDAEKNVTKMLHEDPHQFRERSIELRMKEEEQRRAEQPQQENNRLRSRGR</sequence>
<feature type="compositionally biased region" description="Basic and acidic residues" evidence="2">
    <location>
        <begin position="208"/>
        <end position="218"/>
    </location>
</feature>
<evidence type="ECO:0000313" key="4">
    <source>
        <dbReference type="Proteomes" id="UP000187651"/>
    </source>
</evidence>
<dbReference type="AlphaFoldDB" id="A0A1H0A236"/>
<evidence type="ECO:0000313" key="3">
    <source>
        <dbReference type="EMBL" id="SDN27862.1"/>
    </source>
</evidence>
<organism evidence="3 4">
    <name type="scientific">Lachnospira pectinoschiza</name>
    <dbReference type="NCBI Taxonomy" id="28052"/>
    <lineage>
        <taxon>Bacteria</taxon>
        <taxon>Bacillati</taxon>
        <taxon>Bacillota</taxon>
        <taxon>Clostridia</taxon>
        <taxon>Lachnospirales</taxon>
        <taxon>Lachnospiraceae</taxon>
        <taxon>Lachnospira</taxon>
    </lineage>
</organism>
<dbReference type="Proteomes" id="UP000187651">
    <property type="component" value="Unassembled WGS sequence"/>
</dbReference>
<gene>
    <name evidence="3" type="ORF">SAMN05216544_2316</name>
</gene>
<keyword evidence="4" id="KW-1185">Reference proteome</keyword>
<evidence type="ECO:0000256" key="2">
    <source>
        <dbReference type="SAM" id="MobiDB-lite"/>
    </source>
</evidence>
<evidence type="ECO:0000256" key="1">
    <source>
        <dbReference type="SAM" id="Coils"/>
    </source>
</evidence>
<keyword evidence="1" id="KW-0175">Coiled coil</keyword>
<protein>
    <submittedName>
        <fullName evidence="3">Uncharacterized protein</fullName>
    </submittedName>
</protein>